<keyword evidence="1" id="KW-0472">Membrane</keyword>
<evidence type="ECO:0000256" key="1">
    <source>
        <dbReference type="SAM" id="Phobius"/>
    </source>
</evidence>
<name>A0ABV5AMY6_9BACL</name>
<evidence type="ECO:0000313" key="2">
    <source>
        <dbReference type="EMBL" id="MFB5265546.1"/>
    </source>
</evidence>
<reference evidence="2 3" key="1">
    <citation type="submission" date="2024-09" db="EMBL/GenBank/DDBJ databases">
        <title>Paenibacillus zeirhizospherea sp. nov., isolated from surface of the maize (Zea mays) roots in a horticulture field, Hungary.</title>
        <authorList>
            <person name="Marton D."/>
            <person name="Farkas M."/>
            <person name="Bedics A."/>
            <person name="Toth E."/>
            <person name="Tancsics A."/>
            <person name="Boka K."/>
            <person name="Maroti G."/>
            <person name="Kriszt B."/>
            <person name="Cserhati M."/>
        </authorList>
    </citation>
    <scope>NUCLEOTIDE SEQUENCE [LARGE SCALE GENOMIC DNA]</scope>
    <source>
        <strain evidence="2 3">KCTC 33519</strain>
    </source>
</reference>
<organism evidence="2 3">
    <name type="scientific">Paenibacillus enshidis</name>
    <dbReference type="NCBI Taxonomy" id="1458439"/>
    <lineage>
        <taxon>Bacteria</taxon>
        <taxon>Bacillati</taxon>
        <taxon>Bacillota</taxon>
        <taxon>Bacilli</taxon>
        <taxon>Bacillales</taxon>
        <taxon>Paenibacillaceae</taxon>
        <taxon>Paenibacillus</taxon>
    </lineage>
</organism>
<dbReference type="RefSeq" id="WP_375352926.1">
    <property type="nucleotide sequence ID" value="NZ_JBHHMI010000001.1"/>
</dbReference>
<dbReference type="InterPro" id="IPR019635">
    <property type="entry name" value="DUF2500"/>
</dbReference>
<feature type="transmembrane region" description="Helical" evidence="1">
    <location>
        <begin position="6"/>
        <end position="32"/>
    </location>
</feature>
<evidence type="ECO:0000313" key="3">
    <source>
        <dbReference type="Proteomes" id="UP001580346"/>
    </source>
</evidence>
<proteinExistence type="predicted"/>
<dbReference type="Gene3D" id="2.40.50.660">
    <property type="match status" value="1"/>
</dbReference>
<comment type="caution">
    <text evidence="2">The sequence shown here is derived from an EMBL/GenBank/DDBJ whole genome shotgun (WGS) entry which is preliminary data.</text>
</comment>
<keyword evidence="1" id="KW-0812">Transmembrane</keyword>
<sequence length="135" mass="15296">MGFESLWMFDLMGTVFPVFFVMILGIIILSAGKEILGWKRNRTEPVLTVSSRIASRRMYIQQRQLDDSSPATTTLYYLTFEVESGDRLEFKVNGEQYGMCSEGDSGRLTFQGTRYIGFERDHRPHSMGTGGMVSG</sequence>
<dbReference type="Pfam" id="PF10694">
    <property type="entry name" value="DUF2500"/>
    <property type="match status" value="1"/>
</dbReference>
<dbReference type="EMBL" id="JBHHMI010000001">
    <property type="protein sequence ID" value="MFB5265546.1"/>
    <property type="molecule type" value="Genomic_DNA"/>
</dbReference>
<keyword evidence="3" id="KW-1185">Reference proteome</keyword>
<keyword evidence="1" id="KW-1133">Transmembrane helix</keyword>
<protein>
    <submittedName>
        <fullName evidence="2">DUF2500 domain-containing protein</fullName>
    </submittedName>
</protein>
<dbReference type="Proteomes" id="UP001580346">
    <property type="component" value="Unassembled WGS sequence"/>
</dbReference>
<accession>A0ABV5AMY6</accession>
<gene>
    <name evidence="2" type="ORF">ACE41H_01900</name>
</gene>